<dbReference type="Pfam" id="PF02321">
    <property type="entry name" value="OEP"/>
    <property type="match status" value="1"/>
</dbReference>
<keyword evidence="4" id="KW-1134">Transmembrane beta strand</keyword>
<evidence type="ECO:0000313" key="8">
    <source>
        <dbReference type="EMBL" id="SHF35215.1"/>
    </source>
</evidence>
<evidence type="ECO:0000256" key="4">
    <source>
        <dbReference type="ARBA" id="ARBA00022452"/>
    </source>
</evidence>
<proteinExistence type="inferred from homology"/>
<dbReference type="GO" id="GO:0009279">
    <property type="term" value="C:cell outer membrane"/>
    <property type="evidence" value="ECO:0007669"/>
    <property type="project" value="UniProtKB-SubCell"/>
</dbReference>
<dbReference type="AlphaFoldDB" id="A0A1M5AYB3"/>
<sequence>MGFPAIVVPAFCYNPQPFGNGHGIFTAIRVKKFRLQAYLKHMKKILFFLITIPVWGQNVESNILTYNEYLGYVKKFHPRVKSADLNISNAQANLMMARGAFDPKIEVDFDSKQFKGKEYFSLLNSSFKIPTWYGIEVKAGFDNSEGIFVNPENTLPNQGLTSFGVTVPLGQGLWINQRMADLRKAKIQINLGNAERQLEAVQVLYDASVAYFNWKRTYDEVQLYKTYLTNAEIRFKGISGLIRNGDKPAIDSVEAGIIVRNRKLSLTESQLKLVKAKLELSNFLWLENNIPMELQDTMIPEPELEKTIQETLRTNALMAGDVSLNNHPKITALESKVNLLEIDRKLKANMLLPKANVGYHYLSEPSAWNNRDFENYKIGVNFSFPLFLRKERGSLKLAKFKVQDAQFDLNLERVQLGNKVKAQQTELNSLLEQGLLTNQLVNDYQVMLQSEERLFSFGESSIFLLNSRENNLVTAQLSAIALNNRYLISNAELFRIMAQPE</sequence>
<evidence type="ECO:0000313" key="9">
    <source>
        <dbReference type="Proteomes" id="UP000184147"/>
    </source>
</evidence>
<dbReference type="Proteomes" id="UP000184147">
    <property type="component" value="Unassembled WGS sequence"/>
</dbReference>
<organism evidence="8 9">
    <name type="scientific">Flavobacterium fontis</name>
    <dbReference type="NCBI Taxonomy" id="1124188"/>
    <lineage>
        <taxon>Bacteria</taxon>
        <taxon>Pseudomonadati</taxon>
        <taxon>Bacteroidota</taxon>
        <taxon>Flavobacteriia</taxon>
        <taxon>Flavobacteriales</taxon>
        <taxon>Flavobacteriaceae</taxon>
        <taxon>Flavobacterium</taxon>
    </lineage>
</organism>
<keyword evidence="5" id="KW-0812">Transmembrane</keyword>
<evidence type="ECO:0000256" key="6">
    <source>
        <dbReference type="ARBA" id="ARBA00023136"/>
    </source>
</evidence>
<dbReference type="GO" id="GO:0015288">
    <property type="term" value="F:porin activity"/>
    <property type="evidence" value="ECO:0007669"/>
    <property type="project" value="TreeGrafter"/>
</dbReference>
<dbReference type="Gene3D" id="1.20.1600.10">
    <property type="entry name" value="Outer membrane efflux proteins (OEP)"/>
    <property type="match status" value="1"/>
</dbReference>
<accession>A0A1M5AYB3</accession>
<keyword evidence="9" id="KW-1185">Reference proteome</keyword>
<comment type="subcellular location">
    <subcellularLocation>
        <location evidence="1">Cell outer membrane</location>
    </subcellularLocation>
</comment>
<protein>
    <submittedName>
        <fullName evidence="8">Outer membrane protein TolC</fullName>
    </submittedName>
</protein>
<evidence type="ECO:0000256" key="5">
    <source>
        <dbReference type="ARBA" id="ARBA00022692"/>
    </source>
</evidence>
<dbReference type="STRING" id="1124188.SAMN05444377_10742"/>
<comment type="similarity">
    <text evidence="2">Belongs to the outer membrane factor (OMF) (TC 1.B.17) family.</text>
</comment>
<evidence type="ECO:0000256" key="1">
    <source>
        <dbReference type="ARBA" id="ARBA00004442"/>
    </source>
</evidence>
<reference evidence="8 9" key="1">
    <citation type="submission" date="2016-11" db="EMBL/GenBank/DDBJ databases">
        <authorList>
            <person name="Jaros S."/>
            <person name="Januszkiewicz K."/>
            <person name="Wedrychowicz H."/>
        </authorList>
    </citation>
    <scope>NUCLEOTIDE SEQUENCE [LARGE SCALE GENOMIC DNA]</scope>
    <source>
        <strain evidence="8 9">DSM 25660</strain>
    </source>
</reference>
<keyword evidence="6" id="KW-0472">Membrane</keyword>
<evidence type="ECO:0000256" key="2">
    <source>
        <dbReference type="ARBA" id="ARBA00007613"/>
    </source>
</evidence>
<gene>
    <name evidence="8" type="ORF">SAMN05444377_10742</name>
</gene>
<keyword evidence="7" id="KW-0998">Cell outer membrane</keyword>
<name>A0A1M5AYB3_9FLAO</name>
<keyword evidence="3" id="KW-0813">Transport</keyword>
<dbReference type="EMBL" id="FQVQ01000007">
    <property type="protein sequence ID" value="SHF35215.1"/>
    <property type="molecule type" value="Genomic_DNA"/>
</dbReference>
<dbReference type="SUPFAM" id="SSF56954">
    <property type="entry name" value="Outer membrane efflux proteins (OEP)"/>
    <property type="match status" value="1"/>
</dbReference>
<dbReference type="PANTHER" id="PTHR30026:SF20">
    <property type="entry name" value="OUTER MEMBRANE PROTEIN TOLC"/>
    <property type="match status" value="1"/>
</dbReference>
<evidence type="ECO:0000256" key="7">
    <source>
        <dbReference type="ARBA" id="ARBA00023237"/>
    </source>
</evidence>
<dbReference type="GO" id="GO:0015562">
    <property type="term" value="F:efflux transmembrane transporter activity"/>
    <property type="evidence" value="ECO:0007669"/>
    <property type="project" value="InterPro"/>
</dbReference>
<dbReference type="PANTHER" id="PTHR30026">
    <property type="entry name" value="OUTER MEMBRANE PROTEIN TOLC"/>
    <property type="match status" value="1"/>
</dbReference>
<evidence type="ECO:0000256" key="3">
    <source>
        <dbReference type="ARBA" id="ARBA00022448"/>
    </source>
</evidence>
<dbReference type="InterPro" id="IPR051906">
    <property type="entry name" value="TolC-like"/>
</dbReference>
<dbReference type="GO" id="GO:1990281">
    <property type="term" value="C:efflux pump complex"/>
    <property type="evidence" value="ECO:0007669"/>
    <property type="project" value="TreeGrafter"/>
</dbReference>
<dbReference type="InterPro" id="IPR003423">
    <property type="entry name" value="OMP_efflux"/>
</dbReference>